<dbReference type="Proteomes" id="UP001151760">
    <property type="component" value="Unassembled WGS sequence"/>
</dbReference>
<evidence type="ECO:0000256" key="1">
    <source>
        <dbReference type="SAM" id="MobiDB-lite"/>
    </source>
</evidence>
<keyword evidence="3" id="KW-1185">Reference proteome</keyword>
<feature type="region of interest" description="Disordered" evidence="1">
    <location>
        <begin position="49"/>
        <end position="73"/>
    </location>
</feature>
<evidence type="ECO:0000313" key="3">
    <source>
        <dbReference type="Proteomes" id="UP001151760"/>
    </source>
</evidence>
<accession>A0ABQ5G091</accession>
<dbReference type="SUPFAM" id="SSF53098">
    <property type="entry name" value="Ribonuclease H-like"/>
    <property type="match status" value="1"/>
</dbReference>
<protein>
    <submittedName>
        <fullName evidence="2">Retrovirus-related pol polyprotein from transposon TNT 1-94</fullName>
    </submittedName>
</protein>
<proteinExistence type="predicted"/>
<sequence length="260" mass="29614">MHLSIRRHVRSSVVPPDSLLSCCLLLYVQAKDQDIKLKSQDIKLKTRIQDHKHAKGTSKEFPRTQGSKTQDVTRSEAIRSMNGDIVGLTYDSDILSELSAEQVYWSPVSKPTPSVLVVKPTPTKVFPKKLPTTSMVKWNLQKAKDHLDKFNACIKNRTVLSDIQVGNWGVMHIKWAFEEDVIPFFKNIVEIVLWYLDSGYSKHMTGQRDKLINFNLSNQTLRAYTDDVGITHHTSIARTPQQNDVVEWRNGTPDNEAEDA</sequence>
<feature type="region of interest" description="Disordered" evidence="1">
    <location>
        <begin position="241"/>
        <end position="260"/>
    </location>
</feature>
<reference evidence="2" key="1">
    <citation type="journal article" date="2022" name="Int. J. Mol. Sci.">
        <title>Draft Genome of Tanacetum Coccineum: Genomic Comparison of Closely Related Tanacetum-Family Plants.</title>
        <authorList>
            <person name="Yamashiro T."/>
            <person name="Shiraishi A."/>
            <person name="Nakayama K."/>
            <person name="Satake H."/>
        </authorList>
    </citation>
    <scope>NUCLEOTIDE SEQUENCE</scope>
</reference>
<gene>
    <name evidence="2" type="ORF">Tco_1020374</name>
</gene>
<feature type="compositionally biased region" description="Basic and acidic residues" evidence="1">
    <location>
        <begin position="49"/>
        <end position="62"/>
    </location>
</feature>
<dbReference type="InterPro" id="IPR012337">
    <property type="entry name" value="RNaseH-like_sf"/>
</dbReference>
<name>A0ABQ5G091_9ASTR</name>
<reference evidence="2" key="2">
    <citation type="submission" date="2022-01" db="EMBL/GenBank/DDBJ databases">
        <authorList>
            <person name="Yamashiro T."/>
            <person name="Shiraishi A."/>
            <person name="Satake H."/>
            <person name="Nakayama K."/>
        </authorList>
    </citation>
    <scope>NUCLEOTIDE SEQUENCE</scope>
</reference>
<dbReference type="EMBL" id="BQNB010017938">
    <property type="protein sequence ID" value="GJT68894.1"/>
    <property type="molecule type" value="Genomic_DNA"/>
</dbReference>
<evidence type="ECO:0000313" key="2">
    <source>
        <dbReference type="EMBL" id="GJT68894.1"/>
    </source>
</evidence>
<comment type="caution">
    <text evidence="2">The sequence shown here is derived from an EMBL/GenBank/DDBJ whole genome shotgun (WGS) entry which is preliminary data.</text>
</comment>
<organism evidence="2 3">
    <name type="scientific">Tanacetum coccineum</name>
    <dbReference type="NCBI Taxonomy" id="301880"/>
    <lineage>
        <taxon>Eukaryota</taxon>
        <taxon>Viridiplantae</taxon>
        <taxon>Streptophyta</taxon>
        <taxon>Embryophyta</taxon>
        <taxon>Tracheophyta</taxon>
        <taxon>Spermatophyta</taxon>
        <taxon>Magnoliopsida</taxon>
        <taxon>eudicotyledons</taxon>
        <taxon>Gunneridae</taxon>
        <taxon>Pentapetalae</taxon>
        <taxon>asterids</taxon>
        <taxon>campanulids</taxon>
        <taxon>Asterales</taxon>
        <taxon>Asteraceae</taxon>
        <taxon>Asteroideae</taxon>
        <taxon>Anthemideae</taxon>
        <taxon>Anthemidinae</taxon>
        <taxon>Tanacetum</taxon>
    </lineage>
</organism>